<dbReference type="InterPro" id="IPR036864">
    <property type="entry name" value="Zn2-C6_fun-type_DNA-bd_sf"/>
</dbReference>
<dbReference type="EMBL" id="SKBQ01000026">
    <property type="protein sequence ID" value="TPX14725.1"/>
    <property type="molecule type" value="Genomic_DNA"/>
</dbReference>
<dbReference type="PANTHER" id="PTHR37534:SF39">
    <property type="entry name" value="TRANSCRIPTION FACTOR DOMAIN-CONTAINING PROTEIN"/>
    <property type="match status" value="1"/>
</dbReference>
<dbReference type="InParanoid" id="A0A507AVA3"/>
<dbReference type="PANTHER" id="PTHR37534">
    <property type="entry name" value="TRANSCRIPTIONAL ACTIVATOR PROTEIN UGA3"/>
    <property type="match status" value="1"/>
</dbReference>
<protein>
    <recommendedName>
        <fullName evidence="7">Zn(2)-C6 fungal-type domain-containing protein</fullName>
    </recommendedName>
</protein>
<accession>A0A507AVA3</accession>
<dbReference type="Proteomes" id="UP000319257">
    <property type="component" value="Unassembled WGS sequence"/>
</dbReference>
<name>A0A507AVA3_9PEZI</name>
<dbReference type="Gene3D" id="4.10.240.10">
    <property type="entry name" value="Zn(2)-C6 fungal-type DNA-binding domain"/>
    <property type="match status" value="1"/>
</dbReference>
<reference evidence="8 9" key="1">
    <citation type="submission" date="2019-06" db="EMBL/GenBank/DDBJ databases">
        <title>Draft genome sequence of the filamentous fungus Phialemoniopsis curvata isolated from diesel fuel.</title>
        <authorList>
            <person name="Varaljay V.A."/>
            <person name="Lyon W.J."/>
            <person name="Crouch A.L."/>
            <person name="Drake C.E."/>
            <person name="Hollomon J.M."/>
            <person name="Nadeau L.J."/>
            <person name="Nunn H.S."/>
            <person name="Stevenson B.S."/>
            <person name="Bojanowski C.L."/>
            <person name="Crookes-Goodson W.J."/>
        </authorList>
    </citation>
    <scope>NUCLEOTIDE SEQUENCE [LARGE SCALE GENOMIC DNA]</scope>
    <source>
        <strain evidence="8 9">D216</strain>
    </source>
</reference>
<evidence type="ECO:0000256" key="1">
    <source>
        <dbReference type="ARBA" id="ARBA00004123"/>
    </source>
</evidence>
<dbReference type="InterPro" id="IPR001138">
    <property type="entry name" value="Zn2Cys6_DnaBD"/>
</dbReference>
<dbReference type="GeneID" id="41972567"/>
<evidence type="ECO:0000259" key="7">
    <source>
        <dbReference type="Pfam" id="PF00172"/>
    </source>
</evidence>
<comment type="subcellular location">
    <subcellularLocation>
        <location evidence="1">Nucleus</location>
    </subcellularLocation>
</comment>
<comment type="caution">
    <text evidence="8">The sequence shown here is derived from an EMBL/GenBank/DDBJ whole genome shotgun (WGS) entry which is preliminary data.</text>
</comment>
<keyword evidence="2" id="KW-0862">Zinc</keyword>
<dbReference type="GO" id="GO:0045944">
    <property type="term" value="P:positive regulation of transcription by RNA polymerase II"/>
    <property type="evidence" value="ECO:0007669"/>
    <property type="project" value="TreeGrafter"/>
</dbReference>
<evidence type="ECO:0000256" key="3">
    <source>
        <dbReference type="ARBA" id="ARBA00023015"/>
    </source>
</evidence>
<dbReference type="GO" id="GO:0000976">
    <property type="term" value="F:transcription cis-regulatory region binding"/>
    <property type="evidence" value="ECO:0007669"/>
    <property type="project" value="TreeGrafter"/>
</dbReference>
<proteinExistence type="predicted"/>
<evidence type="ECO:0000313" key="8">
    <source>
        <dbReference type="EMBL" id="TPX14725.1"/>
    </source>
</evidence>
<evidence type="ECO:0000256" key="4">
    <source>
        <dbReference type="ARBA" id="ARBA00023125"/>
    </source>
</evidence>
<sequence>MIDRKIRCDRGTPTCQNCVRARKQCQGYGLRLSWPGIHDRKRAVRGHLPAVRSQANRELNHRLFINTSWWDIEFFRHITSNGTTPFPLLAQPAQPLWIHPQPGLKQTDLVHYFHNAAHLSLVTFSSKTLSIRDVLIRMALTNDKSPGRALLYALLAVASLHRSGLQSEAVQFKVSALDALATSAKAGLQDWAEAAQHIQLPSESSGEWLWYVQGAMRIIEETNLEAKSDDSGVGELLDWVYYHDSLAQFAKRHWGHSTVTRDTRPSGQCPSLANGRPGHYQRHAPAVLNLLCEACTTVLDPIDPRSREEAYKARLQGLQSRIKETSIAPPAAKIDIIETGFSTELYRMTTLIYLVRASQSPWEASSSPELDALVDQAFSVPLQMPACDHFFPLFILGCEARTDGQRATILGMIERTEKGPHVRSMKRLQAGIQSVWAHHDLHADSDVVVNYVRMMNAVISSHSTLPSYV</sequence>
<dbReference type="InterPro" id="IPR021858">
    <property type="entry name" value="Fun_TF"/>
</dbReference>
<dbReference type="STRING" id="1093900.A0A507AVA3"/>
<dbReference type="OrthoDB" id="5130013at2759"/>
<organism evidence="8 9">
    <name type="scientific">Thyridium curvatum</name>
    <dbReference type="NCBI Taxonomy" id="1093900"/>
    <lineage>
        <taxon>Eukaryota</taxon>
        <taxon>Fungi</taxon>
        <taxon>Dikarya</taxon>
        <taxon>Ascomycota</taxon>
        <taxon>Pezizomycotina</taxon>
        <taxon>Sordariomycetes</taxon>
        <taxon>Sordariomycetidae</taxon>
        <taxon>Thyridiales</taxon>
        <taxon>Thyridiaceae</taxon>
        <taxon>Thyridium</taxon>
    </lineage>
</organism>
<keyword evidence="4" id="KW-0238">DNA-binding</keyword>
<feature type="domain" description="Zn(2)-C6 fungal-type" evidence="7">
    <location>
        <begin position="4"/>
        <end position="31"/>
    </location>
</feature>
<keyword evidence="5" id="KW-0804">Transcription</keyword>
<dbReference type="RefSeq" id="XP_030996436.1">
    <property type="nucleotide sequence ID" value="XM_031139607.1"/>
</dbReference>
<dbReference type="GO" id="GO:0005634">
    <property type="term" value="C:nucleus"/>
    <property type="evidence" value="ECO:0007669"/>
    <property type="project" value="UniProtKB-SubCell"/>
</dbReference>
<dbReference type="GO" id="GO:0000981">
    <property type="term" value="F:DNA-binding transcription factor activity, RNA polymerase II-specific"/>
    <property type="evidence" value="ECO:0007669"/>
    <property type="project" value="InterPro"/>
</dbReference>
<evidence type="ECO:0000256" key="2">
    <source>
        <dbReference type="ARBA" id="ARBA00022833"/>
    </source>
</evidence>
<keyword evidence="3" id="KW-0805">Transcription regulation</keyword>
<keyword evidence="6" id="KW-0539">Nucleus</keyword>
<keyword evidence="9" id="KW-1185">Reference proteome</keyword>
<dbReference type="Pfam" id="PF11951">
    <property type="entry name" value="Fungal_trans_2"/>
    <property type="match status" value="1"/>
</dbReference>
<dbReference type="CDD" id="cd00067">
    <property type="entry name" value="GAL4"/>
    <property type="match status" value="1"/>
</dbReference>
<evidence type="ECO:0000256" key="6">
    <source>
        <dbReference type="ARBA" id="ARBA00023242"/>
    </source>
</evidence>
<gene>
    <name evidence="8" type="ORF">E0L32_005120</name>
</gene>
<evidence type="ECO:0000256" key="5">
    <source>
        <dbReference type="ARBA" id="ARBA00023163"/>
    </source>
</evidence>
<evidence type="ECO:0000313" key="9">
    <source>
        <dbReference type="Proteomes" id="UP000319257"/>
    </source>
</evidence>
<dbReference type="Pfam" id="PF00172">
    <property type="entry name" value="Zn_clus"/>
    <property type="match status" value="1"/>
</dbReference>
<dbReference type="GO" id="GO:0008270">
    <property type="term" value="F:zinc ion binding"/>
    <property type="evidence" value="ECO:0007669"/>
    <property type="project" value="InterPro"/>
</dbReference>
<dbReference type="AlphaFoldDB" id="A0A507AVA3"/>
<dbReference type="SUPFAM" id="SSF57701">
    <property type="entry name" value="Zn2/Cys6 DNA-binding domain"/>
    <property type="match status" value="1"/>
</dbReference>